<dbReference type="Proteomes" id="UP001516023">
    <property type="component" value="Unassembled WGS sequence"/>
</dbReference>
<dbReference type="EMBL" id="JABMIG020000256">
    <property type="protein sequence ID" value="KAL3783590.1"/>
    <property type="molecule type" value="Genomic_DNA"/>
</dbReference>
<evidence type="ECO:0000313" key="2">
    <source>
        <dbReference type="EMBL" id="KAL3783590.1"/>
    </source>
</evidence>
<feature type="transmembrane region" description="Helical" evidence="1">
    <location>
        <begin position="228"/>
        <end position="249"/>
    </location>
</feature>
<keyword evidence="1" id="KW-0472">Membrane</keyword>
<keyword evidence="3" id="KW-1185">Reference proteome</keyword>
<reference evidence="2 3" key="1">
    <citation type="journal article" date="2020" name="G3 (Bethesda)">
        <title>Improved Reference Genome for Cyclotella cryptica CCMP332, a Model for Cell Wall Morphogenesis, Salinity Adaptation, and Lipid Production in Diatoms (Bacillariophyta).</title>
        <authorList>
            <person name="Roberts W.R."/>
            <person name="Downey K.M."/>
            <person name="Ruck E.C."/>
            <person name="Traller J.C."/>
            <person name="Alverson A.J."/>
        </authorList>
    </citation>
    <scope>NUCLEOTIDE SEQUENCE [LARGE SCALE GENOMIC DNA]</scope>
    <source>
        <strain evidence="2 3">CCMP332</strain>
    </source>
</reference>
<organism evidence="2 3">
    <name type="scientific">Cyclotella cryptica</name>
    <dbReference type="NCBI Taxonomy" id="29204"/>
    <lineage>
        <taxon>Eukaryota</taxon>
        <taxon>Sar</taxon>
        <taxon>Stramenopiles</taxon>
        <taxon>Ochrophyta</taxon>
        <taxon>Bacillariophyta</taxon>
        <taxon>Coscinodiscophyceae</taxon>
        <taxon>Thalassiosirophycidae</taxon>
        <taxon>Stephanodiscales</taxon>
        <taxon>Stephanodiscaceae</taxon>
        <taxon>Cyclotella</taxon>
    </lineage>
</organism>
<comment type="caution">
    <text evidence="2">The sequence shown here is derived from an EMBL/GenBank/DDBJ whole genome shotgun (WGS) entry which is preliminary data.</text>
</comment>
<dbReference type="AlphaFoldDB" id="A0ABD3P5U1"/>
<evidence type="ECO:0000256" key="1">
    <source>
        <dbReference type="SAM" id="Phobius"/>
    </source>
</evidence>
<evidence type="ECO:0000313" key="3">
    <source>
        <dbReference type="Proteomes" id="UP001516023"/>
    </source>
</evidence>
<keyword evidence="1" id="KW-0812">Transmembrane</keyword>
<accession>A0ABD3P5U1</accession>
<gene>
    <name evidence="2" type="ORF">HJC23_002094</name>
</gene>
<sequence length="371" mass="42137">MPLPFVMGHPSEGRLQRSLYIKIGAFRWINTAIIVTLVTPFPSTIGSRADDLIDGIRDIFVAEIVASNLIKLVDPKGFIKRHYLAPRAQSQEEMNSHMRGDEWYLAERFTNMTKLFDANMETRSIISLAMAVACSYSWAGFPYDNLCINNDDEGINYELGYYIGNWSVVSVDGSLRSDVSVSAGDVSYRFCQQSLYWYGKGFNFPAIPSWQKEGEEWMSNEQKLLTSLYGWSSFVLVLCTLLWITSISVRTFIYRANYEACGKDQGIPFSDVAAISSYIPEVRSGIFSYPLLAVDTDHVDEELYEWKDPDKPHSYYDLTRDARQILKDVRSEGEIRSLFSKVKCWRPNSGVPCGAIAETKARSSDSQAYDR</sequence>
<protein>
    <submittedName>
        <fullName evidence="2">Uncharacterized protein</fullName>
    </submittedName>
</protein>
<name>A0ABD3P5U1_9STRA</name>
<proteinExistence type="predicted"/>
<keyword evidence="1" id="KW-1133">Transmembrane helix</keyword>